<keyword evidence="2" id="KW-1185">Reference proteome</keyword>
<evidence type="ECO:0000313" key="1">
    <source>
        <dbReference type="EMBL" id="KAI0047605.1"/>
    </source>
</evidence>
<protein>
    <submittedName>
        <fullName evidence="1">Uncharacterized protein</fullName>
    </submittedName>
</protein>
<organism evidence="1 2">
    <name type="scientific">Auriscalpium vulgare</name>
    <dbReference type="NCBI Taxonomy" id="40419"/>
    <lineage>
        <taxon>Eukaryota</taxon>
        <taxon>Fungi</taxon>
        <taxon>Dikarya</taxon>
        <taxon>Basidiomycota</taxon>
        <taxon>Agaricomycotina</taxon>
        <taxon>Agaricomycetes</taxon>
        <taxon>Russulales</taxon>
        <taxon>Auriscalpiaceae</taxon>
        <taxon>Auriscalpium</taxon>
    </lineage>
</organism>
<reference evidence="1" key="2">
    <citation type="journal article" date="2022" name="New Phytol.">
        <title>Evolutionary transition to the ectomycorrhizal habit in the genomes of a hyperdiverse lineage of mushroom-forming fungi.</title>
        <authorList>
            <person name="Looney B."/>
            <person name="Miyauchi S."/>
            <person name="Morin E."/>
            <person name="Drula E."/>
            <person name="Courty P.E."/>
            <person name="Kohler A."/>
            <person name="Kuo A."/>
            <person name="LaButti K."/>
            <person name="Pangilinan J."/>
            <person name="Lipzen A."/>
            <person name="Riley R."/>
            <person name="Andreopoulos W."/>
            <person name="He G."/>
            <person name="Johnson J."/>
            <person name="Nolan M."/>
            <person name="Tritt A."/>
            <person name="Barry K.W."/>
            <person name="Grigoriev I.V."/>
            <person name="Nagy L.G."/>
            <person name="Hibbett D."/>
            <person name="Henrissat B."/>
            <person name="Matheny P.B."/>
            <person name="Labbe J."/>
            <person name="Martin F.M."/>
        </authorList>
    </citation>
    <scope>NUCLEOTIDE SEQUENCE</scope>
    <source>
        <strain evidence="1">FP105234-sp</strain>
    </source>
</reference>
<evidence type="ECO:0000313" key="2">
    <source>
        <dbReference type="Proteomes" id="UP000814033"/>
    </source>
</evidence>
<dbReference type="Proteomes" id="UP000814033">
    <property type="component" value="Unassembled WGS sequence"/>
</dbReference>
<proteinExistence type="predicted"/>
<reference evidence="1" key="1">
    <citation type="submission" date="2021-02" db="EMBL/GenBank/DDBJ databases">
        <authorList>
            <consortium name="DOE Joint Genome Institute"/>
            <person name="Ahrendt S."/>
            <person name="Looney B.P."/>
            <person name="Miyauchi S."/>
            <person name="Morin E."/>
            <person name="Drula E."/>
            <person name="Courty P.E."/>
            <person name="Chicoki N."/>
            <person name="Fauchery L."/>
            <person name="Kohler A."/>
            <person name="Kuo A."/>
            <person name="Labutti K."/>
            <person name="Pangilinan J."/>
            <person name="Lipzen A."/>
            <person name="Riley R."/>
            <person name="Andreopoulos W."/>
            <person name="He G."/>
            <person name="Johnson J."/>
            <person name="Barry K.W."/>
            <person name="Grigoriev I.V."/>
            <person name="Nagy L."/>
            <person name="Hibbett D."/>
            <person name="Henrissat B."/>
            <person name="Matheny P.B."/>
            <person name="Labbe J."/>
            <person name="Martin F."/>
        </authorList>
    </citation>
    <scope>NUCLEOTIDE SEQUENCE</scope>
    <source>
        <strain evidence="1">FP105234-sp</strain>
    </source>
</reference>
<accession>A0ACB8RUD9</accession>
<gene>
    <name evidence="1" type="ORF">FA95DRAFT_1208844</name>
</gene>
<name>A0ACB8RUD9_9AGAM</name>
<sequence length="107" mass="11401">MPASRCMYVIVAPVLVSFRPAATTHLSPRHCRCHPALQNALVCPTPRKGIPSSNDISWPASACHRHDARPPPSHRASMLEACSSSAAVARYSYAHVSSSGRVAISGI</sequence>
<comment type="caution">
    <text evidence="1">The sequence shown here is derived from an EMBL/GenBank/DDBJ whole genome shotgun (WGS) entry which is preliminary data.</text>
</comment>
<dbReference type="EMBL" id="MU275901">
    <property type="protein sequence ID" value="KAI0047605.1"/>
    <property type="molecule type" value="Genomic_DNA"/>
</dbReference>